<dbReference type="Pfam" id="PF14870">
    <property type="entry name" value="PSII_BNR"/>
    <property type="match status" value="1"/>
</dbReference>
<keyword evidence="4" id="KW-0812">Transmembrane</keyword>
<dbReference type="AlphaFoldDB" id="A0A517Z5T1"/>
<dbReference type="RefSeq" id="WP_197444298.1">
    <property type="nucleotide sequence ID" value="NZ_CP036275.1"/>
</dbReference>
<dbReference type="PANTHER" id="PTHR47199">
    <property type="entry name" value="PHOTOSYSTEM II STABILITY/ASSEMBLY FACTOR HCF136, CHLOROPLASTIC"/>
    <property type="match status" value="1"/>
</dbReference>
<keyword evidence="7" id="KW-1185">Reference proteome</keyword>
<dbReference type="EMBL" id="CP036275">
    <property type="protein sequence ID" value="QDU37827.1"/>
    <property type="molecule type" value="Genomic_DNA"/>
</dbReference>
<dbReference type="InterPro" id="IPR015943">
    <property type="entry name" value="WD40/YVTN_repeat-like_dom_sf"/>
</dbReference>
<accession>A0A517Z5T1</accession>
<feature type="domain" description="Photosynthesis system II assembly factor Ycf48/Hcf136-like" evidence="5">
    <location>
        <begin position="249"/>
        <end position="324"/>
    </location>
</feature>
<organism evidence="6 7">
    <name type="scientific">Maioricimonas rarisocia</name>
    <dbReference type="NCBI Taxonomy" id="2528026"/>
    <lineage>
        <taxon>Bacteria</taxon>
        <taxon>Pseudomonadati</taxon>
        <taxon>Planctomycetota</taxon>
        <taxon>Planctomycetia</taxon>
        <taxon>Planctomycetales</taxon>
        <taxon>Planctomycetaceae</taxon>
        <taxon>Maioricimonas</taxon>
    </lineage>
</organism>
<keyword evidence="1" id="KW-0602">Photosynthesis</keyword>
<dbReference type="SUPFAM" id="SSF110296">
    <property type="entry name" value="Oligoxyloglucan reducing end-specific cellobiohydrolase"/>
    <property type="match status" value="2"/>
</dbReference>
<evidence type="ECO:0000313" key="7">
    <source>
        <dbReference type="Proteomes" id="UP000320496"/>
    </source>
</evidence>
<gene>
    <name evidence="6" type="ORF">Mal4_21440</name>
</gene>
<proteinExistence type="predicted"/>
<keyword evidence="4" id="KW-1133">Transmembrane helix</keyword>
<protein>
    <submittedName>
        <fullName evidence="6">Ycf48-like protein</fullName>
    </submittedName>
</protein>
<evidence type="ECO:0000256" key="3">
    <source>
        <dbReference type="SAM" id="MobiDB-lite"/>
    </source>
</evidence>
<evidence type="ECO:0000256" key="4">
    <source>
        <dbReference type="SAM" id="Phobius"/>
    </source>
</evidence>
<evidence type="ECO:0000313" key="6">
    <source>
        <dbReference type="EMBL" id="QDU37827.1"/>
    </source>
</evidence>
<dbReference type="SUPFAM" id="SSF49344">
    <property type="entry name" value="CBD9-like"/>
    <property type="match status" value="1"/>
</dbReference>
<keyword evidence="2" id="KW-0604">Photosystem II</keyword>
<evidence type="ECO:0000256" key="1">
    <source>
        <dbReference type="ARBA" id="ARBA00022531"/>
    </source>
</evidence>
<dbReference type="GO" id="GO:0009523">
    <property type="term" value="C:photosystem II"/>
    <property type="evidence" value="ECO:0007669"/>
    <property type="project" value="UniProtKB-KW"/>
</dbReference>
<reference evidence="6 7" key="1">
    <citation type="submission" date="2019-02" db="EMBL/GenBank/DDBJ databases">
        <title>Deep-cultivation of Planctomycetes and their phenomic and genomic characterization uncovers novel biology.</title>
        <authorList>
            <person name="Wiegand S."/>
            <person name="Jogler M."/>
            <person name="Boedeker C."/>
            <person name="Pinto D."/>
            <person name="Vollmers J."/>
            <person name="Rivas-Marin E."/>
            <person name="Kohn T."/>
            <person name="Peeters S.H."/>
            <person name="Heuer A."/>
            <person name="Rast P."/>
            <person name="Oberbeckmann S."/>
            <person name="Bunk B."/>
            <person name="Jeske O."/>
            <person name="Meyerdierks A."/>
            <person name="Storesund J.E."/>
            <person name="Kallscheuer N."/>
            <person name="Luecker S."/>
            <person name="Lage O.M."/>
            <person name="Pohl T."/>
            <person name="Merkel B.J."/>
            <person name="Hornburger P."/>
            <person name="Mueller R.-W."/>
            <person name="Bruemmer F."/>
            <person name="Labrenz M."/>
            <person name="Spormann A.M."/>
            <person name="Op den Camp H."/>
            <person name="Overmann J."/>
            <person name="Amann R."/>
            <person name="Jetten M.S.M."/>
            <person name="Mascher T."/>
            <person name="Medema M.H."/>
            <person name="Devos D.P."/>
            <person name="Kaster A.-K."/>
            <person name="Ovreas L."/>
            <person name="Rohde M."/>
            <person name="Galperin M.Y."/>
            <person name="Jogler C."/>
        </authorList>
    </citation>
    <scope>NUCLEOTIDE SEQUENCE [LARGE SCALE GENOMIC DNA]</scope>
    <source>
        <strain evidence="6 7">Mal4</strain>
    </source>
</reference>
<dbReference type="Gene3D" id="2.130.10.10">
    <property type="entry name" value="YVTN repeat-like/Quinoprotein amine dehydrogenase"/>
    <property type="match status" value="2"/>
</dbReference>
<feature type="transmembrane region" description="Helical" evidence="4">
    <location>
        <begin position="20"/>
        <end position="39"/>
    </location>
</feature>
<dbReference type="KEGG" id="mri:Mal4_21440"/>
<evidence type="ECO:0000259" key="5">
    <source>
        <dbReference type="Pfam" id="PF14870"/>
    </source>
</evidence>
<dbReference type="Proteomes" id="UP000320496">
    <property type="component" value="Chromosome"/>
</dbReference>
<evidence type="ECO:0000256" key="2">
    <source>
        <dbReference type="ARBA" id="ARBA00023276"/>
    </source>
</evidence>
<dbReference type="PANTHER" id="PTHR47199:SF2">
    <property type="entry name" value="PHOTOSYSTEM II STABILITY_ASSEMBLY FACTOR HCF136, CHLOROPLASTIC"/>
    <property type="match status" value="1"/>
</dbReference>
<name>A0A517Z5T1_9PLAN</name>
<sequence>MLYSHGRERVDRSGQHRHAIICLAMTAVTLGIFCGTVPAQPMRLPATASRSSAPLAVRPAPEQDDATLHDAQRIGSRIAWAVGDHGTIWKSDDGGTSWSLVPTPADCHWTGIAFLTDRVGWICGGSVTPYVKHSQGMVAFTEDGGQSWELRADGTVPYLQDIRFFDLDSGIAIGTATPEIPSGILTTSDGGATWQAVPGPTGAAWKSAAFVDAATGLVGGSGGRLVNVGGGRVLSRQLGSFGLRSIAGLDLASDGTGWLVGDGGLALTTRNGGVAWSPPEGPLPESVRDTFDFRSVSSHGNHVWIAGRPGTAILHSPDRGATWELQPTGAPAPIKHIDFSSETHGIAVGALGRILVTDDGGKTWQATRGENRRLALLAIHAFPQRVSTRLPVRYSGEHGFRTGALITSPDVTNQKTSEHFLQLRTGLIEAGSNDSDILWRLPIQRPDVAHNREQLLAAWDELTDQPLSETYLADLVLALRMWRPDVLVVDAAPEDDAATDLLHQAVEFAVRYAADPTRLPRHAEVGLQAWQVQRAFERLPSGSSGTVEIDPAEVLPRLGTTTARAAEPAQSLVSGQTPGRAGREAYRALEWQQLGDPAAGTARSLFGGLSIAVDSAARRPQRPLVDADIERLHARAQYRRTFDEYAKRMFDDPRKAAQMLAQLEDVLAGATPQDAASQLADLAAQHRRAGHWQFSEDTLTQLVQRYPDQPVALDAMRWLLLSWTSQEVRWQRLQALSADKSTVTIDRDIVQASFAQARSREESLRTGETPGSDVRTGERSPVQVDSVGGQLKIGGQLGQRMHEVDRWQQRAEQTAALLKRHAPTYAATAEIQFPYATLMRHRGKHAVADEVYRTFAMAPGESAWLKAAQGEIWLVGPQAVSPKPVLQCLRSETPPVLDGQLDDACWLAASVVRLTPPPDARGDGETFVGADRLAQESAAGTGAEATVMLSYDNRYLYVAARFPRVPGLPDDLPDLAGRTHDSNQTGLDRLSLQIDVDRDYSTYYRFDVDQRGGTREACWEDEAWNPQWFVAADGTKDEWRIEAAIPLERLVPTPPDARTTWAVGLTRTIPARGIESWQHPASQEPIPAAFGLVRFR</sequence>
<keyword evidence="4" id="KW-0472">Membrane</keyword>
<dbReference type="InterPro" id="IPR028203">
    <property type="entry name" value="PSII_CF48-like_dom"/>
</dbReference>
<dbReference type="Gene3D" id="2.60.40.1190">
    <property type="match status" value="1"/>
</dbReference>
<feature type="region of interest" description="Disordered" evidence="3">
    <location>
        <begin position="756"/>
        <end position="783"/>
    </location>
</feature>
<dbReference type="GO" id="GO:0015979">
    <property type="term" value="P:photosynthesis"/>
    <property type="evidence" value="ECO:0007669"/>
    <property type="project" value="UniProtKB-KW"/>
</dbReference>